<evidence type="ECO:0000256" key="6">
    <source>
        <dbReference type="PROSITE-ProRule" id="PRU00176"/>
    </source>
</evidence>
<dbReference type="SMART" id="SM00360">
    <property type="entry name" value="RRM"/>
    <property type="match status" value="1"/>
</dbReference>
<feature type="compositionally biased region" description="Polar residues" evidence="8">
    <location>
        <begin position="607"/>
        <end position="616"/>
    </location>
</feature>
<feature type="region of interest" description="Disordered" evidence="8">
    <location>
        <begin position="586"/>
        <end position="635"/>
    </location>
</feature>
<feature type="domain" description="Tudor" evidence="10">
    <location>
        <begin position="1079"/>
        <end position="1137"/>
    </location>
</feature>
<evidence type="ECO:0000313" key="12">
    <source>
        <dbReference type="Proteomes" id="UP000694924"/>
    </source>
</evidence>
<dbReference type="InterPro" id="IPR002893">
    <property type="entry name" value="Znf_MYND"/>
</dbReference>
<feature type="coiled-coil region" evidence="7">
    <location>
        <begin position="359"/>
        <end position="386"/>
    </location>
</feature>
<dbReference type="Gene3D" id="6.10.140.2220">
    <property type="match status" value="1"/>
</dbReference>
<dbReference type="Proteomes" id="UP000694924">
    <property type="component" value="Unplaced"/>
</dbReference>
<feature type="compositionally biased region" description="Low complexity" evidence="8">
    <location>
        <begin position="590"/>
        <end position="600"/>
    </location>
</feature>
<feature type="region of interest" description="Disordered" evidence="8">
    <location>
        <begin position="318"/>
        <end position="337"/>
    </location>
</feature>
<feature type="domain" description="RRM" evidence="9">
    <location>
        <begin position="21"/>
        <end position="91"/>
    </location>
</feature>
<dbReference type="CDD" id="cd20379">
    <property type="entry name" value="Tudor_dTUD-like"/>
    <property type="match status" value="1"/>
</dbReference>
<dbReference type="PANTHER" id="PTHR16442:SF1">
    <property type="entry name" value="RING FINGER PROTEIN 17"/>
    <property type="match status" value="1"/>
</dbReference>
<organism evidence="12 13">
    <name type="scientific">Polistes dominula</name>
    <name type="common">European paper wasp</name>
    <name type="synonym">Vespa dominula</name>
    <dbReference type="NCBI Taxonomy" id="743375"/>
    <lineage>
        <taxon>Eukaryota</taxon>
        <taxon>Metazoa</taxon>
        <taxon>Ecdysozoa</taxon>
        <taxon>Arthropoda</taxon>
        <taxon>Hexapoda</taxon>
        <taxon>Insecta</taxon>
        <taxon>Pterygota</taxon>
        <taxon>Neoptera</taxon>
        <taxon>Endopterygota</taxon>
        <taxon>Hymenoptera</taxon>
        <taxon>Apocrita</taxon>
        <taxon>Aculeata</taxon>
        <taxon>Vespoidea</taxon>
        <taxon>Vespidae</taxon>
        <taxon>Polistinae</taxon>
        <taxon>Polistini</taxon>
        <taxon>Polistes</taxon>
    </lineage>
</organism>
<keyword evidence="4 6" id="KW-0694">RNA-binding</keyword>
<evidence type="ECO:0000256" key="2">
    <source>
        <dbReference type="ARBA" id="ARBA00022771"/>
    </source>
</evidence>
<evidence type="ECO:0000259" key="11">
    <source>
        <dbReference type="PROSITE" id="PS50865"/>
    </source>
</evidence>
<dbReference type="PROSITE" id="PS50102">
    <property type="entry name" value="RRM"/>
    <property type="match status" value="1"/>
</dbReference>
<feature type="domain" description="MYND-type" evidence="11">
    <location>
        <begin position="249"/>
        <end position="284"/>
    </location>
</feature>
<dbReference type="Pfam" id="PF00076">
    <property type="entry name" value="RRM_1"/>
    <property type="match status" value="1"/>
</dbReference>
<accession>A0ABM1I7Q3</accession>
<dbReference type="InterPro" id="IPR000504">
    <property type="entry name" value="RRM_dom"/>
</dbReference>
<keyword evidence="12" id="KW-1185">Reference proteome</keyword>
<dbReference type="Pfam" id="PF00567">
    <property type="entry name" value="TUDOR"/>
    <property type="match status" value="3"/>
</dbReference>
<dbReference type="Gene3D" id="2.30.30.140">
    <property type="match status" value="3"/>
</dbReference>
<evidence type="ECO:0000256" key="7">
    <source>
        <dbReference type="SAM" id="Coils"/>
    </source>
</evidence>
<keyword evidence="1" id="KW-0479">Metal-binding</keyword>
<dbReference type="PROSITE" id="PS50865">
    <property type="entry name" value="ZF_MYND_2"/>
    <property type="match status" value="1"/>
</dbReference>
<gene>
    <name evidence="13" type="primary">LOC107066278</name>
</gene>
<dbReference type="SMART" id="SM00333">
    <property type="entry name" value="TUDOR"/>
    <property type="match status" value="3"/>
</dbReference>
<dbReference type="CDD" id="cd00590">
    <property type="entry name" value="RRM_SF"/>
    <property type="match status" value="1"/>
</dbReference>
<keyword evidence="3" id="KW-0862">Zinc</keyword>
<dbReference type="InterPro" id="IPR035979">
    <property type="entry name" value="RBD_domain_sf"/>
</dbReference>
<protein>
    <submittedName>
        <fullName evidence="13">MATH and LRR domain-containing protein PFE0570w-like</fullName>
    </submittedName>
</protein>
<evidence type="ECO:0000256" key="4">
    <source>
        <dbReference type="ARBA" id="ARBA00022884"/>
    </source>
</evidence>
<dbReference type="InterPro" id="IPR002999">
    <property type="entry name" value="Tudor"/>
</dbReference>
<evidence type="ECO:0000259" key="10">
    <source>
        <dbReference type="PROSITE" id="PS50304"/>
    </source>
</evidence>
<proteinExistence type="predicted"/>
<dbReference type="PROSITE" id="PS50304">
    <property type="entry name" value="TUDOR"/>
    <property type="match status" value="2"/>
</dbReference>
<evidence type="ECO:0000256" key="1">
    <source>
        <dbReference type="ARBA" id="ARBA00022723"/>
    </source>
</evidence>
<keyword evidence="2 5" id="KW-0863">Zinc-finger</keyword>
<feature type="domain" description="Tudor" evidence="10">
    <location>
        <begin position="879"/>
        <end position="936"/>
    </location>
</feature>
<keyword evidence="7" id="KW-0175">Coiled coil</keyword>
<evidence type="ECO:0000313" key="13">
    <source>
        <dbReference type="RefSeq" id="XP_015176240.1"/>
    </source>
</evidence>
<reference evidence="13" key="1">
    <citation type="submission" date="2025-08" db="UniProtKB">
        <authorList>
            <consortium name="RefSeq"/>
        </authorList>
    </citation>
    <scope>IDENTIFICATION</scope>
    <source>
        <tissue evidence="13">Whole body</tissue>
    </source>
</reference>
<dbReference type="GeneID" id="107066278"/>
<dbReference type="Gene3D" id="3.30.70.330">
    <property type="match status" value="1"/>
</dbReference>
<dbReference type="RefSeq" id="XP_015176240.1">
    <property type="nucleotide sequence ID" value="XM_015320754.1"/>
</dbReference>
<dbReference type="SUPFAM" id="SSF54928">
    <property type="entry name" value="RNA-binding domain, RBD"/>
    <property type="match status" value="1"/>
</dbReference>
<dbReference type="InterPro" id="IPR012677">
    <property type="entry name" value="Nucleotide-bd_a/b_plait_sf"/>
</dbReference>
<evidence type="ECO:0000259" key="9">
    <source>
        <dbReference type="PROSITE" id="PS50102"/>
    </source>
</evidence>
<feature type="compositionally biased region" description="Polar residues" evidence="8">
    <location>
        <begin position="323"/>
        <end position="336"/>
    </location>
</feature>
<name>A0ABM1I7Q3_POLDO</name>
<dbReference type="SUPFAM" id="SSF63748">
    <property type="entry name" value="Tudor/PWWP/MBT"/>
    <property type="match status" value="3"/>
</dbReference>
<evidence type="ECO:0000256" key="8">
    <source>
        <dbReference type="SAM" id="MobiDB-lite"/>
    </source>
</evidence>
<feature type="compositionally biased region" description="Polar residues" evidence="8">
    <location>
        <begin position="624"/>
        <end position="635"/>
    </location>
</feature>
<sequence>MAYFQSNVDKTEDDITNSEEYRLYVTNLPVELDEDGIKQIFDHYGEVNSIFCLPNVSWAYITYKTFCEAERAIRNLHDIPPLSLKVKLSNKMKSVDQNEKITYNPKSSETCTNSVLDHQPREVVNKETMELPNYSNILHKYNQLSIISNDKHDTAYGLLYQPVHMDNYLFDPYESTKCLDYKNTLWTRGKVTVTRDGKRHVSLGRGYSLYETSEPHSLNKSRTIQNSENLSNNSYEYGQDNLKEKLEICVCCNKITAVKCGKCCSFYCSKECQMVDWPNHKIKCQQIPVLTEDNKSLSTSSNENQMEITSLHQAQKKLRRPKVQSSSNPNLQSINNKCMEDKKPESLKILNDNNSQINVTHKNDNIKNKEHKLDVTEKEIQNKYTNQNDIKMKKKEQKNDFKMKSQEQQKAYFKNTFLSTSKTTHVIILEFTQGKDFWVRKLDQESIYQKMVIDIQNIIQKSPKINPVIGIMCGYKYNNMWHRAKIMSLNPTTVFLIDLGITETAKVNEFRDISEFKTMIPFAGKLCLHKHASVKNGSLKKYQIIAVKVISWNENVIFVDVINENNNKSSTKSSKPETQLKFTNVTSSTNNNNNNNNNNNCKIIPNPSMNTNNQTKKSNDKKNNYSPNGMNTYENNKNENKVIQRHLPNVINLLSKNASGFLKVNILLSNNIYGITLRPNDLIQEFQEIITKLPEKCNSMKLNYEYKPNIGDLACGQGGEISDWHRGYVLTLTPKIQFAAIDKTKVITVQKIVPYPNEFLNVCTFGMICEINANDDTILITNNYYEYKVINNENEINIEIKLNEIDTIRGILKVWEPKLKPSDIQCVQLKNESQVCITFYLNHYTMFVRSLKTEDSEEFNKLMQEVAKCGLSAAYLEKPPVVGDTVISQYIDNNFYRSIVARIQGEDAIVTYIDFGNSEQTQWKNLRVLPDDLKKHQSCVTKVLLKDVSTDIAMTKEVSNYLSDLVGKEVGLTCKFNGIPHIDGVHLIMPNGESINDNIKQLLVPNWKIEEDKTVYTVTDIDALPLGNIGDTVKVVILHVIEENSEYFMCNLDLELITHVHEILPQLMKEYCESTEYYIPRLHELCLALFQDNWYRALCLSVDESKDTVTLFYIDYGNCEEVLYENVRPMTSDFLKPCYLANMCNIVNLLPEENIELCSPKLLKRISELVKADEIYEAKIIDLDDSGNYKIELPDVRRQLIEENLIPPS</sequence>
<evidence type="ECO:0000256" key="5">
    <source>
        <dbReference type="PROSITE-ProRule" id="PRU00134"/>
    </source>
</evidence>
<evidence type="ECO:0000256" key="3">
    <source>
        <dbReference type="ARBA" id="ARBA00022833"/>
    </source>
</evidence>
<dbReference type="PANTHER" id="PTHR16442">
    <property type="entry name" value="RING FINGER PROTEIN 17"/>
    <property type="match status" value="1"/>
</dbReference>
<dbReference type="SUPFAM" id="SSF144232">
    <property type="entry name" value="HIT/MYND zinc finger-like"/>
    <property type="match status" value="1"/>
</dbReference>